<evidence type="ECO:0000256" key="8">
    <source>
        <dbReference type="ARBA" id="ARBA00067337"/>
    </source>
</evidence>
<dbReference type="Gene3D" id="6.10.250.690">
    <property type="match status" value="1"/>
</dbReference>
<gene>
    <name evidence="14" type="ORF">LPB142_05505</name>
</gene>
<feature type="DNA-binding region" description="OmpR/PhoB-type" evidence="10">
    <location>
        <begin position="133"/>
        <end position="233"/>
    </location>
</feature>
<dbReference type="InterPro" id="IPR039420">
    <property type="entry name" value="WalR-like"/>
</dbReference>
<sequence length="235" mass="26493">MSQHIVIVEDDVVTRRRLAAQLKQQMYRVSEAADAAAMEEILARDPADVLLVDINLEGKDGLTITREQRAVSKVGIILLTARTDQIDRIVGLELGADDYVTKPFDKRELFARIKNLAARVEDLRRAAAETVALPDARFGRWSLDRTRRRLIDDAGTVEPLTRAEYELLAAFADHPGVILSRDRLLDMIQNQKWAPDNRTVDVLVGRLRKKLEADPAHPEWIITVHGEGYLLAELS</sequence>
<dbReference type="RefSeq" id="WP_068767788.1">
    <property type="nucleotide sequence ID" value="NZ_CP017781.1"/>
</dbReference>
<evidence type="ECO:0000256" key="3">
    <source>
        <dbReference type="ARBA" id="ARBA00022553"/>
    </source>
</evidence>
<dbReference type="InterPro" id="IPR011006">
    <property type="entry name" value="CheY-like_superfamily"/>
</dbReference>
<proteinExistence type="predicted"/>
<comment type="subcellular location">
    <subcellularLocation>
        <location evidence="1">Cytoplasm</location>
    </subcellularLocation>
</comment>
<evidence type="ECO:0000259" key="12">
    <source>
        <dbReference type="PROSITE" id="PS50110"/>
    </source>
</evidence>
<dbReference type="InterPro" id="IPR001789">
    <property type="entry name" value="Sig_transdc_resp-reg_receiver"/>
</dbReference>
<name>A0A1D9MAJ1_9RHOB</name>
<evidence type="ECO:0000256" key="9">
    <source>
        <dbReference type="PROSITE-ProRule" id="PRU00169"/>
    </source>
</evidence>
<dbReference type="PROSITE" id="PS50110">
    <property type="entry name" value="RESPONSE_REGULATORY"/>
    <property type="match status" value="1"/>
</dbReference>
<reference evidence="14 15" key="1">
    <citation type="submission" date="2016-10" db="EMBL/GenBank/DDBJ databases">
        <title>Rhodobacter sp. LPB0142, isolated from sea water.</title>
        <authorList>
            <person name="Kim E."/>
            <person name="Yi H."/>
        </authorList>
    </citation>
    <scope>NUCLEOTIDE SEQUENCE [LARGE SCALE GENOMIC DNA]</scope>
    <source>
        <strain evidence="14 15">LPB0142</strain>
    </source>
</reference>
<dbReference type="PANTHER" id="PTHR48111">
    <property type="entry name" value="REGULATOR OF RPOS"/>
    <property type="match status" value="1"/>
</dbReference>
<dbReference type="AlphaFoldDB" id="A0A1D9MAJ1"/>
<accession>A0A1D9MAJ1</accession>
<dbReference type="SMART" id="SM00862">
    <property type="entry name" value="Trans_reg_C"/>
    <property type="match status" value="1"/>
</dbReference>
<evidence type="ECO:0000259" key="13">
    <source>
        <dbReference type="PROSITE" id="PS51755"/>
    </source>
</evidence>
<dbReference type="STRING" id="1850250.LPB142_05505"/>
<evidence type="ECO:0000256" key="6">
    <source>
        <dbReference type="ARBA" id="ARBA00023125"/>
    </source>
</evidence>
<dbReference type="EMBL" id="CP017781">
    <property type="protein sequence ID" value="AOZ68841.1"/>
    <property type="molecule type" value="Genomic_DNA"/>
</dbReference>
<feature type="domain" description="OmpR/PhoB-type" evidence="13">
    <location>
        <begin position="133"/>
        <end position="233"/>
    </location>
</feature>
<dbReference type="Pfam" id="PF00072">
    <property type="entry name" value="Response_reg"/>
    <property type="match status" value="1"/>
</dbReference>
<dbReference type="GO" id="GO:0006355">
    <property type="term" value="P:regulation of DNA-templated transcription"/>
    <property type="evidence" value="ECO:0007669"/>
    <property type="project" value="InterPro"/>
</dbReference>
<dbReference type="Pfam" id="PF00486">
    <property type="entry name" value="Trans_reg_C"/>
    <property type="match status" value="1"/>
</dbReference>
<keyword evidence="6 10" id="KW-0238">DNA-binding</keyword>
<dbReference type="SUPFAM" id="SSF46894">
    <property type="entry name" value="C-terminal effector domain of the bipartite response regulators"/>
    <property type="match status" value="1"/>
</dbReference>
<dbReference type="GO" id="GO:0000976">
    <property type="term" value="F:transcription cis-regulatory region binding"/>
    <property type="evidence" value="ECO:0007669"/>
    <property type="project" value="TreeGrafter"/>
</dbReference>
<dbReference type="InterPro" id="IPR001867">
    <property type="entry name" value="OmpR/PhoB-type_DNA-bd"/>
</dbReference>
<dbReference type="KEGG" id="rhp:LPB142_05505"/>
<feature type="domain" description="Response regulatory" evidence="12">
    <location>
        <begin position="4"/>
        <end position="117"/>
    </location>
</feature>
<dbReference type="GO" id="GO:0032993">
    <property type="term" value="C:protein-DNA complex"/>
    <property type="evidence" value="ECO:0007669"/>
    <property type="project" value="TreeGrafter"/>
</dbReference>
<evidence type="ECO:0000256" key="7">
    <source>
        <dbReference type="ARBA" id="ARBA00023163"/>
    </source>
</evidence>
<evidence type="ECO:0000313" key="15">
    <source>
        <dbReference type="Proteomes" id="UP000176562"/>
    </source>
</evidence>
<keyword evidence="11" id="KW-0175">Coiled coil</keyword>
<feature type="modified residue" description="4-aspartylphosphate" evidence="9">
    <location>
        <position position="53"/>
    </location>
</feature>
<dbReference type="SUPFAM" id="SSF52172">
    <property type="entry name" value="CheY-like"/>
    <property type="match status" value="1"/>
</dbReference>
<dbReference type="Proteomes" id="UP000176562">
    <property type="component" value="Chromosome"/>
</dbReference>
<dbReference type="InterPro" id="IPR016032">
    <property type="entry name" value="Sig_transdc_resp-reg_C-effctor"/>
</dbReference>
<keyword evidence="4" id="KW-0902">Two-component regulatory system</keyword>
<evidence type="ECO:0000256" key="11">
    <source>
        <dbReference type="SAM" id="Coils"/>
    </source>
</evidence>
<keyword evidence="15" id="KW-1185">Reference proteome</keyword>
<dbReference type="GO" id="GO:0005829">
    <property type="term" value="C:cytosol"/>
    <property type="evidence" value="ECO:0007669"/>
    <property type="project" value="TreeGrafter"/>
</dbReference>
<dbReference type="GO" id="GO:0000156">
    <property type="term" value="F:phosphorelay response regulator activity"/>
    <property type="evidence" value="ECO:0007669"/>
    <property type="project" value="TreeGrafter"/>
</dbReference>
<keyword evidence="2" id="KW-0963">Cytoplasm</keyword>
<dbReference type="PROSITE" id="PS51755">
    <property type="entry name" value="OMPR_PHOB"/>
    <property type="match status" value="1"/>
</dbReference>
<dbReference type="Gene3D" id="1.10.10.10">
    <property type="entry name" value="Winged helix-like DNA-binding domain superfamily/Winged helix DNA-binding domain"/>
    <property type="match status" value="1"/>
</dbReference>
<dbReference type="Gene3D" id="3.40.50.2300">
    <property type="match status" value="1"/>
</dbReference>
<keyword evidence="3 9" id="KW-0597">Phosphoprotein</keyword>
<evidence type="ECO:0000256" key="1">
    <source>
        <dbReference type="ARBA" id="ARBA00004496"/>
    </source>
</evidence>
<dbReference type="PANTHER" id="PTHR48111:SF58">
    <property type="entry name" value="TORCAD OPERON TRANSCRIPTIONAL REGULATORY PROTEIN TORR"/>
    <property type="match status" value="1"/>
</dbReference>
<dbReference type="InterPro" id="IPR036388">
    <property type="entry name" value="WH-like_DNA-bd_sf"/>
</dbReference>
<evidence type="ECO:0000256" key="2">
    <source>
        <dbReference type="ARBA" id="ARBA00022490"/>
    </source>
</evidence>
<evidence type="ECO:0000256" key="5">
    <source>
        <dbReference type="ARBA" id="ARBA00023015"/>
    </source>
</evidence>
<keyword evidence="5" id="KW-0805">Transcription regulation</keyword>
<dbReference type="CDD" id="cd00383">
    <property type="entry name" value="trans_reg_C"/>
    <property type="match status" value="1"/>
</dbReference>
<evidence type="ECO:0000313" key="14">
    <source>
        <dbReference type="EMBL" id="AOZ68841.1"/>
    </source>
</evidence>
<evidence type="ECO:0000256" key="4">
    <source>
        <dbReference type="ARBA" id="ARBA00023012"/>
    </source>
</evidence>
<feature type="coiled-coil region" evidence="11">
    <location>
        <begin position="106"/>
        <end position="133"/>
    </location>
</feature>
<organism evidence="14 15">
    <name type="scientific">Rhodobacter xanthinilyticus</name>
    <dbReference type="NCBI Taxonomy" id="1850250"/>
    <lineage>
        <taxon>Bacteria</taxon>
        <taxon>Pseudomonadati</taxon>
        <taxon>Pseudomonadota</taxon>
        <taxon>Alphaproteobacteria</taxon>
        <taxon>Rhodobacterales</taxon>
        <taxon>Rhodobacter group</taxon>
        <taxon>Rhodobacter</taxon>
    </lineage>
</organism>
<protein>
    <recommendedName>
        <fullName evidence="8">Regulatory protein VirG</fullName>
    </recommendedName>
</protein>
<dbReference type="FunFam" id="1.10.10.10:FF:000099">
    <property type="entry name" value="Two-component system response regulator TorR"/>
    <property type="match status" value="1"/>
</dbReference>
<evidence type="ECO:0000256" key="10">
    <source>
        <dbReference type="PROSITE-ProRule" id="PRU01091"/>
    </source>
</evidence>
<keyword evidence="7" id="KW-0804">Transcription</keyword>
<dbReference type="SMART" id="SM00448">
    <property type="entry name" value="REC"/>
    <property type="match status" value="1"/>
</dbReference>